<evidence type="ECO:0000256" key="1">
    <source>
        <dbReference type="SAM" id="MobiDB-lite"/>
    </source>
</evidence>
<organism evidence="2 3">
    <name type="scientific">Azotobacter bryophylli</name>
    <dbReference type="NCBI Taxonomy" id="1986537"/>
    <lineage>
        <taxon>Bacteria</taxon>
        <taxon>Pseudomonadati</taxon>
        <taxon>Pseudomonadota</taxon>
        <taxon>Gammaproteobacteria</taxon>
        <taxon>Pseudomonadales</taxon>
        <taxon>Pseudomonadaceae</taxon>
        <taxon>Azotobacter</taxon>
    </lineage>
</organism>
<proteinExistence type="predicted"/>
<feature type="compositionally biased region" description="Polar residues" evidence="1">
    <location>
        <begin position="46"/>
        <end position="61"/>
    </location>
</feature>
<feature type="region of interest" description="Disordered" evidence="1">
    <location>
        <begin position="35"/>
        <end position="65"/>
    </location>
</feature>
<gene>
    <name evidence="2" type="ORF">ACFOJE_16950</name>
</gene>
<comment type="caution">
    <text evidence="2">The sequence shown here is derived from an EMBL/GenBank/DDBJ whole genome shotgun (WGS) entry which is preliminary data.</text>
</comment>
<reference evidence="3" key="1">
    <citation type="journal article" date="2019" name="Int. J. Syst. Evol. Microbiol.">
        <title>The Global Catalogue of Microorganisms (GCM) 10K type strain sequencing project: providing services to taxonomists for standard genome sequencing and annotation.</title>
        <authorList>
            <consortium name="The Broad Institute Genomics Platform"/>
            <consortium name="The Broad Institute Genome Sequencing Center for Infectious Disease"/>
            <person name="Wu L."/>
            <person name="Ma J."/>
        </authorList>
    </citation>
    <scope>NUCLEOTIDE SEQUENCE [LARGE SCALE GENOMIC DNA]</scope>
    <source>
        <strain evidence="3">KCTC 62195</strain>
    </source>
</reference>
<evidence type="ECO:0000313" key="2">
    <source>
        <dbReference type="EMBL" id="MFC2973891.1"/>
    </source>
</evidence>
<accession>A0ABV7AXA4</accession>
<dbReference type="RefSeq" id="WP_377815817.1">
    <property type="nucleotide sequence ID" value="NZ_JBHRSJ010000034.1"/>
</dbReference>
<keyword evidence="3" id="KW-1185">Reference proteome</keyword>
<evidence type="ECO:0000313" key="3">
    <source>
        <dbReference type="Proteomes" id="UP001595457"/>
    </source>
</evidence>
<feature type="region of interest" description="Disordered" evidence="1">
    <location>
        <begin position="1"/>
        <end position="20"/>
    </location>
</feature>
<dbReference type="EMBL" id="JBHRSJ010000034">
    <property type="protein sequence ID" value="MFC2973891.1"/>
    <property type="molecule type" value="Genomic_DNA"/>
</dbReference>
<sequence length="121" mass="13256">MERYHDTRNDLPTPAGREAARKALDEAVEAFMSQGGGVSHVAEGVSSPTDSGTPSGFVQTSKTKRTDAQLRAELLVKAKRGNQSLGAIAKELKEPLSRCQEIARRYRIEIRTQCFQKGGRP</sequence>
<name>A0ABV7AXA4_9GAMM</name>
<protein>
    <submittedName>
        <fullName evidence="2">Uncharacterized protein</fullName>
    </submittedName>
</protein>
<dbReference type="Proteomes" id="UP001595457">
    <property type="component" value="Unassembled WGS sequence"/>
</dbReference>